<evidence type="ECO:0000313" key="3">
    <source>
        <dbReference type="Proteomes" id="UP000234323"/>
    </source>
</evidence>
<dbReference type="VEuPathDB" id="FungiDB:RhiirA1_536171"/>
<dbReference type="GO" id="GO:0016491">
    <property type="term" value="F:oxidoreductase activity"/>
    <property type="evidence" value="ECO:0007669"/>
    <property type="project" value="InterPro"/>
</dbReference>
<dbReference type="PANTHER" id="PTHR42686">
    <property type="entry name" value="GH17980P-RELATED"/>
    <property type="match status" value="1"/>
</dbReference>
<reference evidence="2 3" key="1">
    <citation type="submission" date="2015-10" db="EMBL/GenBank/DDBJ databases">
        <title>Genome analyses suggest a sexual origin of heterokaryosis in a supposedly ancient asexual fungus.</title>
        <authorList>
            <person name="Ropars J."/>
            <person name="Sedzielewska K."/>
            <person name="Noel J."/>
            <person name="Charron P."/>
            <person name="Farinelli L."/>
            <person name="Marton T."/>
            <person name="Kruger M."/>
            <person name="Pelin A."/>
            <person name="Brachmann A."/>
            <person name="Corradi N."/>
        </authorList>
    </citation>
    <scope>NUCLEOTIDE SEQUENCE [LARGE SCALE GENOMIC DNA]</scope>
    <source>
        <strain evidence="2 3">A4</strain>
    </source>
</reference>
<accession>A0A2I1GMT3</accession>
<dbReference type="VEuPathDB" id="FungiDB:RhiirFUN_003066"/>
<evidence type="ECO:0000259" key="1">
    <source>
        <dbReference type="Pfam" id="PF00248"/>
    </source>
</evidence>
<gene>
    <name evidence="2" type="ORF">RhiirA4_445074</name>
</gene>
<feature type="domain" description="NADP-dependent oxidoreductase" evidence="1">
    <location>
        <begin position="10"/>
        <end position="185"/>
    </location>
</feature>
<dbReference type="GO" id="GO:0005829">
    <property type="term" value="C:cytosol"/>
    <property type="evidence" value="ECO:0007669"/>
    <property type="project" value="TreeGrafter"/>
</dbReference>
<dbReference type="Gene3D" id="3.20.20.100">
    <property type="entry name" value="NADP-dependent oxidoreductase domain"/>
    <property type="match status" value="1"/>
</dbReference>
<dbReference type="InterPro" id="IPR023210">
    <property type="entry name" value="NADP_OxRdtase_dom"/>
</dbReference>
<dbReference type="InterPro" id="IPR020471">
    <property type="entry name" value="AKR"/>
</dbReference>
<organism evidence="2 3">
    <name type="scientific">Rhizophagus irregularis</name>
    <dbReference type="NCBI Taxonomy" id="588596"/>
    <lineage>
        <taxon>Eukaryota</taxon>
        <taxon>Fungi</taxon>
        <taxon>Fungi incertae sedis</taxon>
        <taxon>Mucoromycota</taxon>
        <taxon>Glomeromycotina</taxon>
        <taxon>Glomeromycetes</taxon>
        <taxon>Glomerales</taxon>
        <taxon>Glomeraceae</taxon>
        <taxon>Rhizophagus</taxon>
    </lineage>
</organism>
<dbReference type="Pfam" id="PF00248">
    <property type="entry name" value="Aldo_ket_red"/>
    <property type="match status" value="1"/>
</dbReference>
<dbReference type="PANTHER" id="PTHR42686:SF1">
    <property type="entry name" value="GH17980P-RELATED"/>
    <property type="match status" value="1"/>
</dbReference>
<dbReference type="EMBL" id="LLXI01000583">
    <property type="protein sequence ID" value="PKY47854.1"/>
    <property type="molecule type" value="Genomic_DNA"/>
</dbReference>
<sequence length="187" mass="21641">MMTIEKLSRIGIGMYRMCLGNKLNENALFKALSRETDINVIDTSTNYCDGESESLVGKVLTSSNDKLLSRSEICLATKYGYIQGNNMTLYRNGSFKNIPDEHIVRYSPNCFHCIHPEFMRDQLTRSLHRMQTSYVDILFIHNPEYFLMDKIKSSNENVKGYQNQMLDRISQSFEAMEEEIHKGQILS</sequence>
<dbReference type="VEuPathDB" id="FungiDB:FUN_021239"/>
<proteinExistence type="predicted"/>
<comment type="caution">
    <text evidence="2">The sequence shown here is derived from an EMBL/GenBank/DDBJ whole genome shotgun (WGS) entry which is preliminary data.</text>
</comment>
<dbReference type="InterPro" id="IPR036812">
    <property type="entry name" value="NAD(P)_OxRdtase_dom_sf"/>
</dbReference>
<name>A0A2I1GMT3_9GLOM</name>
<dbReference type="SUPFAM" id="SSF51430">
    <property type="entry name" value="NAD(P)-linked oxidoreductase"/>
    <property type="match status" value="1"/>
</dbReference>
<dbReference type="Proteomes" id="UP000234323">
    <property type="component" value="Unassembled WGS sequence"/>
</dbReference>
<protein>
    <submittedName>
        <fullName evidence="2">Aldo/keto reductase</fullName>
    </submittedName>
</protein>
<keyword evidence="3" id="KW-1185">Reference proteome</keyword>
<dbReference type="AlphaFoldDB" id="A0A2I1GMT3"/>
<evidence type="ECO:0000313" key="2">
    <source>
        <dbReference type="EMBL" id="PKY47854.1"/>
    </source>
</evidence>